<evidence type="ECO:0000256" key="3">
    <source>
        <dbReference type="ARBA" id="ARBA00022691"/>
    </source>
</evidence>
<reference evidence="6" key="1">
    <citation type="journal article" date="2019" name="Int. J. Syst. Evol. Microbiol.">
        <title>The Global Catalogue of Microorganisms (GCM) 10K type strain sequencing project: providing services to taxonomists for standard genome sequencing and annotation.</title>
        <authorList>
            <consortium name="The Broad Institute Genomics Platform"/>
            <consortium name="The Broad Institute Genome Sequencing Center for Infectious Disease"/>
            <person name="Wu L."/>
            <person name="Ma J."/>
        </authorList>
    </citation>
    <scope>NUCLEOTIDE SEQUENCE [LARGE SCALE GENOMIC DNA]</scope>
    <source>
        <strain evidence="6">JCM 3115</strain>
    </source>
</reference>
<dbReference type="PANTHER" id="PTHR43464:SF19">
    <property type="entry name" value="UBIQUINONE BIOSYNTHESIS O-METHYLTRANSFERASE, MITOCHONDRIAL"/>
    <property type="match status" value="1"/>
</dbReference>
<feature type="domain" description="Methyltransferase type 11" evidence="4">
    <location>
        <begin position="52"/>
        <end position="143"/>
    </location>
</feature>
<sequence length="256" mass="28008">MSDQLTDRSSAEDWEAQARNWIAWAREPGFDSYWRYRSAFFELVPAPGRATLDLGCGEGRVTRELAERGHRVTGVDVSPTLVAAAHRAGGGGRYLVADAAALPFDDGEFDLVIAYNSLMDVDDLPGSVREAGRVLAPGGRLVLSITHPVTNPGVVLDGGAAAAFAPGVSYFERHRFRSVEERGGLRMEFSGWGHPLSAYTGALEEAGLLVEALREPVTVRADGSRARVPFHLWIRAVRPADPERRTPFVPRRSRSW</sequence>
<evidence type="ECO:0000313" key="6">
    <source>
        <dbReference type="Proteomes" id="UP000611554"/>
    </source>
</evidence>
<accession>A0ABQ2QXN8</accession>
<evidence type="ECO:0000256" key="2">
    <source>
        <dbReference type="ARBA" id="ARBA00022679"/>
    </source>
</evidence>
<dbReference type="Pfam" id="PF08241">
    <property type="entry name" value="Methyltransf_11"/>
    <property type="match status" value="1"/>
</dbReference>
<dbReference type="CDD" id="cd02440">
    <property type="entry name" value="AdoMet_MTases"/>
    <property type="match status" value="1"/>
</dbReference>
<comment type="caution">
    <text evidence="5">The sequence shown here is derived from an EMBL/GenBank/DDBJ whole genome shotgun (WGS) entry which is preliminary data.</text>
</comment>
<dbReference type="PANTHER" id="PTHR43464">
    <property type="entry name" value="METHYLTRANSFERASE"/>
    <property type="match status" value="1"/>
</dbReference>
<evidence type="ECO:0000313" key="5">
    <source>
        <dbReference type="EMBL" id="GGQ02359.1"/>
    </source>
</evidence>
<keyword evidence="6" id="KW-1185">Reference proteome</keyword>
<keyword evidence="2" id="KW-0808">Transferase</keyword>
<evidence type="ECO:0000256" key="1">
    <source>
        <dbReference type="ARBA" id="ARBA00022603"/>
    </source>
</evidence>
<dbReference type="InterPro" id="IPR013216">
    <property type="entry name" value="Methyltransf_11"/>
</dbReference>
<dbReference type="EMBL" id="BMQJ01000008">
    <property type="protein sequence ID" value="GGQ02359.1"/>
    <property type="molecule type" value="Genomic_DNA"/>
</dbReference>
<keyword evidence="3" id="KW-0949">S-adenosyl-L-methionine</keyword>
<dbReference type="RefSeq" id="WP_189247589.1">
    <property type="nucleotide sequence ID" value="NZ_BMQJ01000008.1"/>
</dbReference>
<evidence type="ECO:0000259" key="4">
    <source>
        <dbReference type="Pfam" id="PF08241"/>
    </source>
</evidence>
<dbReference type="InterPro" id="IPR029063">
    <property type="entry name" value="SAM-dependent_MTases_sf"/>
</dbReference>
<dbReference type="Proteomes" id="UP000611554">
    <property type="component" value="Unassembled WGS sequence"/>
</dbReference>
<dbReference type="Gene3D" id="3.40.50.150">
    <property type="entry name" value="Vaccinia Virus protein VP39"/>
    <property type="match status" value="1"/>
</dbReference>
<dbReference type="SUPFAM" id="SSF53335">
    <property type="entry name" value="S-adenosyl-L-methionine-dependent methyltransferases"/>
    <property type="match status" value="1"/>
</dbReference>
<keyword evidence="1" id="KW-0489">Methyltransferase</keyword>
<organism evidence="5 6">
    <name type="scientific">Streptosporangium pseudovulgare</name>
    <dbReference type="NCBI Taxonomy" id="35765"/>
    <lineage>
        <taxon>Bacteria</taxon>
        <taxon>Bacillati</taxon>
        <taxon>Actinomycetota</taxon>
        <taxon>Actinomycetes</taxon>
        <taxon>Streptosporangiales</taxon>
        <taxon>Streptosporangiaceae</taxon>
        <taxon>Streptosporangium</taxon>
    </lineage>
</organism>
<proteinExistence type="predicted"/>
<gene>
    <name evidence="5" type="ORF">GCM10010140_35580</name>
</gene>
<protein>
    <recommendedName>
        <fullName evidence="4">Methyltransferase type 11 domain-containing protein</fullName>
    </recommendedName>
</protein>
<name>A0ABQ2QXN8_9ACTN</name>